<dbReference type="Proteomes" id="UP000660680">
    <property type="component" value="Unassembled WGS sequence"/>
</dbReference>
<comment type="caution">
    <text evidence="1">The sequence shown here is derived from an EMBL/GenBank/DDBJ whole genome shotgun (WGS) entry which is preliminary data.</text>
</comment>
<evidence type="ECO:0000313" key="1">
    <source>
        <dbReference type="EMBL" id="GGS14751.1"/>
    </source>
</evidence>
<proteinExistence type="predicted"/>
<sequence length="163" mass="17319">MPRITDETHGTVVVTTTETRVLAAVATTAAEITRSGDETRPDVPIGTRDADCLTLVVNGSPARLAPGNGRYSRRSYRVDAWVGDVHYLLKPEADGSTLLADGVERGFFPEQNLPAVWLPGSSPQDAAIGYALAAAFGVQARSLYDTVFHAAVDPVVGTQRPIT</sequence>
<accession>A0A918G1U0</accession>
<evidence type="ECO:0000313" key="2">
    <source>
        <dbReference type="Proteomes" id="UP000660680"/>
    </source>
</evidence>
<organism evidence="1 2">
    <name type="scientific">Actinokineospora fastidiosa</name>
    <dbReference type="NCBI Taxonomy" id="1816"/>
    <lineage>
        <taxon>Bacteria</taxon>
        <taxon>Bacillati</taxon>
        <taxon>Actinomycetota</taxon>
        <taxon>Actinomycetes</taxon>
        <taxon>Pseudonocardiales</taxon>
        <taxon>Pseudonocardiaceae</taxon>
        <taxon>Actinokineospora</taxon>
    </lineage>
</organism>
<gene>
    <name evidence="1" type="ORF">GCM10010171_03330</name>
</gene>
<dbReference type="EMBL" id="BMRB01000001">
    <property type="protein sequence ID" value="GGS14751.1"/>
    <property type="molecule type" value="Genomic_DNA"/>
</dbReference>
<reference evidence="1" key="2">
    <citation type="submission" date="2020-09" db="EMBL/GenBank/DDBJ databases">
        <authorList>
            <person name="Sun Q."/>
            <person name="Ohkuma M."/>
        </authorList>
    </citation>
    <scope>NUCLEOTIDE SEQUENCE</scope>
    <source>
        <strain evidence="1">JCM 3276</strain>
    </source>
</reference>
<dbReference type="AlphaFoldDB" id="A0A918G1U0"/>
<protein>
    <submittedName>
        <fullName evidence="1">Uncharacterized protein</fullName>
    </submittedName>
</protein>
<reference evidence="1" key="1">
    <citation type="journal article" date="2014" name="Int. J. Syst. Evol. Microbiol.">
        <title>Complete genome sequence of Corynebacterium casei LMG S-19264T (=DSM 44701T), isolated from a smear-ripened cheese.</title>
        <authorList>
            <consortium name="US DOE Joint Genome Institute (JGI-PGF)"/>
            <person name="Walter F."/>
            <person name="Albersmeier A."/>
            <person name="Kalinowski J."/>
            <person name="Ruckert C."/>
        </authorList>
    </citation>
    <scope>NUCLEOTIDE SEQUENCE</scope>
    <source>
        <strain evidence="1">JCM 3276</strain>
    </source>
</reference>
<keyword evidence="2" id="KW-1185">Reference proteome</keyword>
<dbReference type="RefSeq" id="WP_189208493.1">
    <property type="nucleotide sequence ID" value="NZ_BMRB01000001.1"/>
</dbReference>
<name>A0A918G1U0_9PSEU</name>